<reference evidence="3" key="1">
    <citation type="submission" date="2021-04" db="EMBL/GenBank/DDBJ databases">
        <title>Genome based classification of Actinospica acidithermotolerans sp. nov., an actinobacterium isolated from an Indonesian hot spring.</title>
        <authorList>
            <person name="Kusuma A.B."/>
            <person name="Putra K.E."/>
            <person name="Nafisah S."/>
            <person name="Loh J."/>
            <person name="Nouioui I."/>
            <person name="Goodfellow M."/>
        </authorList>
    </citation>
    <scope>NUCLEOTIDE SEQUENCE</scope>
    <source>
        <strain evidence="3">MGRD01-02</strain>
    </source>
</reference>
<feature type="transmembrane region" description="Helical" evidence="2">
    <location>
        <begin position="37"/>
        <end position="59"/>
    </location>
</feature>
<evidence type="ECO:0000313" key="3">
    <source>
        <dbReference type="EMBL" id="MBR7825915.1"/>
    </source>
</evidence>
<gene>
    <name evidence="3" type="ORF">KDK95_06315</name>
</gene>
<evidence type="ECO:0000313" key="4">
    <source>
        <dbReference type="Proteomes" id="UP000676325"/>
    </source>
</evidence>
<organism evidence="3 4">
    <name type="scientific">Actinospica acidithermotolerans</name>
    <dbReference type="NCBI Taxonomy" id="2828514"/>
    <lineage>
        <taxon>Bacteria</taxon>
        <taxon>Bacillati</taxon>
        <taxon>Actinomycetota</taxon>
        <taxon>Actinomycetes</taxon>
        <taxon>Catenulisporales</taxon>
        <taxon>Actinospicaceae</taxon>
        <taxon>Actinospica</taxon>
    </lineage>
</organism>
<dbReference type="EMBL" id="JAGSOH010000010">
    <property type="protein sequence ID" value="MBR7825915.1"/>
    <property type="molecule type" value="Genomic_DNA"/>
</dbReference>
<protein>
    <submittedName>
        <fullName evidence="3">DUF2993 domain-containing protein</fullName>
    </submittedName>
</protein>
<dbReference type="AlphaFoldDB" id="A0A941IF41"/>
<accession>A0A941IF41</accession>
<evidence type="ECO:0000256" key="2">
    <source>
        <dbReference type="SAM" id="Phobius"/>
    </source>
</evidence>
<keyword evidence="4" id="KW-1185">Reference proteome</keyword>
<sequence length="264" mass="27902">MTEPTVPMPHNSWEQPTQQAGAERVKPPRRRRRGTRWLIALVILLALLVGADRIALAVAEDQLAGRIQSSQHLSQKPGVSISGFPFLTQVAARNFPHATVDIHGLTANSLTITDLHADLRGVHVNGAFNGATVDSLTATAHISYSDIAKALSSQLNVDGVQVGTIQVSHAGNDQIKASYSLLGVDVSAIVDVTLAGANELEFKSVSFDSPLSTLVTPSNFDVKYSLGALPFGMNLTQLTFTDSDVQISATGSHVNLSQSTVSGG</sequence>
<dbReference type="Proteomes" id="UP000676325">
    <property type="component" value="Unassembled WGS sequence"/>
</dbReference>
<keyword evidence="2" id="KW-0812">Transmembrane</keyword>
<dbReference type="Pfam" id="PF11209">
    <property type="entry name" value="LmeA"/>
    <property type="match status" value="1"/>
</dbReference>
<evidence type="ECO:0000256" key="1">
    <source>
        <dbReference type="SAM" id="MobiDB-lite"/>
    </source>
</evidence>
<name>A0A941IF41_9ACTN</name>
<keyword evidence="2" id="KW-0472">Membrane</keyword>
<feature type="region of interest" description="Disordered" evidence="1">
    <location>
        <begin position="1"/>
        <end position="29"/>
    </location>
</feature>
<proteinExistence type="predicted"/>
<dbReference type="InterPro" id="IPR021373">
    <property type="entry name" value="DUF2993"/>
</dbReference>
<comment type="caution">
    <text evidence="3">The sequence shown here is derived from an EMBL/GenBank/DDBJ whole genome shotgun (WGS) entry which is preliminary data.</text>
</comment>
<keyword evidence="2" id="KW-1133">Transmembrane helix</keyword>
<dbReference type="RefSeq" id="WP_212517063.1">
    <property type="nucleotide sequence ID" value="NZ_JAGSOH010000010.1"/>
</dbReference>